<dbReference type="SUPFAM" id="SSF53597">
    <property type="entry name" value="Dihydrofolate reductase-like"/>
    <property type="match status" value="1"/>
</dbReference>
<proteinExistence type="predicted"/>
<dbReference type="EMBL" id="CTEN01000001">
    <property type="protein sequence ID" value="CQR23659.1"/>
    <property type="molecule type" value="Genomic_DNA"/>
</dbReference>
<dbReference type="Proteomes" id="UP000198604">
    <property type="component" value="Unassembled WGS sequence"/>
</dbReference>
<sequence length="188" mass="21092">MRKLVVFLHMSLDGVVEGPNGAMDIGFIRYNEELEAFANRGLSTCDTILWGRGTYEMMHNYWPTMLGNPEASPHEQNHAVWIQAVEKVVCSRTLDEVNWNNSRLVKENLVSQIQTLKEQDGEDIVVLGSPRLAQYLLKEKLVDQLKLTVSPVLVGSGLHFFDGVDADLELLKCETMTTGVLGLAYQVK</sequence>
<protein>
    <submittedName>
        <fullName evidence="2">Dihydrofolate reductase</fullName>
    </submittedName>
</protein>
<keyword evidence="3" id="KW-1185">Reference proteome</keyword>
<dbReference type="PANTHER" id="PTHR38011">
    <property type="entry name" value="DIHYDROFOLATE REDUCTASE FAMILY PROTEIN (AFU_ORTHOLOGUE AFUA_8G06820)"/>
    <property type="match status" value="1"/>
</dbReference>
<feature type="domain" description="Bacterial bifunctional deaminase-reductase C-terminal" evidence="1">
    <location>
        <begin position="2"/>
        <end position="180"/>
    </location>
</feature>
<organism evidence="2 3">
    <name type="scientific">Streptococcus varani</name>
    <dbReference type="NCBI Taxonomy" id="1608583"/>
    <lineage>
        <taxon>Bacteria</taxon>
        <taxon>Bacillati</taxon>
        <taxon>Bacillota</taxon>
        <taxon>Bacilli</taxon>
        <taxon>Lactobacillales</taxon>
        <taxon>Streptococcaceae</taxon>
        <taxon>Streptococcus</taxon>
    </lineage>
</organism>
<evidence type="ECO:0000313" key="2">
    <source>
        <dbReference type="EMBL" id="CQR23659.1"/>
    </source>
</evidence>
<dbReference type="Gene3D" id="3.40.430.10">
    <property type="entry name" value="Dihydrofolate Reductase, subunit A"/>
    <property type="match status" value="1"/>
</dbReference>
<dbReference type="InterPro" id="IPR050765">
    <property type="entry name" value="Riboflavin_Biosynth_HTPR"/>
</dbReference>
<gene>
    <name evidence="2" type="ORF">BN1356_00029</name>
</gene>
<dbReference type="STRING" id="1608583.BN1356_00029"/>
<dbReference type="GO" id="GO:0009231">
    <property type="term" value="P:riboflavin biosynthetic process"/>
    <property type="evidence" value="ECO:0007669"/>
    <property type="project" value="InterPro"/>
</dbReference>
<dbReference type="InterPro" id="IPR002734">
    <property type="entry name" value="RibDG_C"/>
</dbReference>
<dbReference type="AlphaFoldDB" id="A0A0E4H302"/>
<dbReference type="PANTHER" id="PTHR38011:SF11">
    <property type="entry name" value="2,5-DIAMINO-6-RIBOSYLAMINO-4(3H)-PYRIMIDINONE 5'-PHOSPHATE REDUCTASE"/>
    <property type="match status" value="1"/>
</dbReference>
<dbReference type="InterPro" id="IPR024072">
    <property type="entry name" value="DHFR-like_dom_sf"/>
</dbReference>
<dbReference type="GO" id="GO:0008703">
    <property type="term" value="F:5-amino-6-(5-phosphoribosylamino)uracil reductase activity"/>
    <property type="evidence" value="ECO:0007669"/>
    <property type="project" value="InterPro"/>
</dbReference>
<evidence type="ECO:0000313" key="3">
    <source>
        <dbReference type="Proteomes" id="UP000198604"/>
    </source>
</evidence>
<dbReference type="Pfam" id="PF01872">
    <property type="entry name" value="RibD_C"/>
    <property type="match status" value="1"/>
</dbReference>
<dbReference type="RefSeq" id="WP_093649401.1">
    <property type="nucleotide sequence ID" value="NZ_CTEN01000001.1"/>
</dbReference>
<name>A0A0E4H302_9STRE</name>
<accession>A0A0E4H302</accession>
<evidence type="ECO:0000259" key="1">
    <source>
        <dbReference type="Pfam" id="PF01872"/>
    </source>
</evidence>
<dbReference type="OrthoDB" id="195113at2"/>
<reference evidence="3" key="1">
    <citation type="submission" date="2015-03" db="EMBL/GenBank/DDBJ databases">
        <authorList>
            <person name="Urmite Genomes"/>
        </authorList>
    </citation>
    <scope>NUCLEOTIDE SEQUENCE [LARGE SCALE GENOMIC DNA]</scope>
    <source>
        <strain evidence="3">FF10</strain>
    </source>
</reference>